<dbReference type="KEGG" id="ccot:CCAX7_61780"/>
<dbReference type="EMBL" id="AP025739">
    <property type="protein sequence ID" value="BDI34127.1"/>
    <property type="molecule type" value="Genomic_DNA"/>
</dbReference>
<evidence type="ECO:0000313" key="1">
    <source>
        <dbReference type="EMBL" id="BDI34127.1"/>
    </source>
</evidence>
<dbReference type="Proteomes" id="UP000287394">
    <property type="component" value="Chromosome"/>
</dbReference>
<proteinExistence type="predicted"/>
<evidence type="ECO:0000313" key="2">
    <source>
        <dbReference type="Proteomes" id="UP000287394"/>
    </source>
</evidence>
<sequence length="177" mass="19529">MRACSSFDLRGTYPLLNTFLHSLPFRAGAVTAAFRSPRPVAPEVRDHLRLIGWGILATASVALVSNALVPYWIGDFRWIHLDTPSTILLLMTLGAAIFSHHFFDVQVVVRATVVYAGLTTLALEVYRLALNFLARLLLLGSPSEHAFAATALASAINAFTQELVRRWLERAVDRMGP</sequence>
<accession>A0A402CWB1</accession>
<reference evidence="1 2" key="1">
    <citation type="journal article" date="2019" name="Int. J. Syst. Evol. Microbiol.">
        <title>Capsulimonas corticalis gen. nov., sp. nov., an aerobic capsulated bacterium, of a novel bacterial order, Capsulimonadales ord. nov., of the class Armatimonadia of the phylum Armatimonadetes.</title>
        <authorList>
            <person name="Li J."/>
            <person name="Kudo C."/>
            <person name="Tonouchi A."/>
        </authorList>
    </citation>
    <scope>NUCLEOTIDE SEQUENCE [LARGE SCALE GENOMIC DNA]</scope>
    <source>
        <strain evidence="1 2">AX-7</strain>
    </source>
</reference>
<dbReference type="AlphaFoldDB" id="A0A402CWB1"/>
<protein>
    <submittedName>
        <fullName evidence="1">Uncharacterized protein</fullName>
    </submittedName>
</protein>
<gene>
    <name evidence="1" type="ORF">CCAX7_61780</name>
</gene>
<organism evidence="1 2">
    <name type="scientific">Capsulimonas corticalis</name>
    <dbReference type="NCBI Taxonomy" id="2219043"/>
    <lineage>
        <taxon>Bacteria</taxon>
        <taxon>Bacillati</taxon>
        <taxon>Armatimonadota</taxon>
        <taxon>Armatimonadia</taxon>
        <taxon>Capsulimonadales</taxon>
        <taxon>Capsulimonadaceae</taxon>
        <taxon>Capsulimonas</taxon>
    </lineage>
</organism>
<keyword evidence="2" id="KW-1185">Reference proteome</keyword>
<name>A0A402CWB1_9BACT</name>